<dbReference type="GO" id="GO:0003677">
    <property type="term" value="F:DNA binding"/>
    <property type="evidence" value="ECO:0007669"/>
    <property type="project" value="InterPro"/>
</dbReference>
<dbReference type="InterPro" id="IPR010982">
    <property type="entry name" value="Lambda_DNA-bd_dom_sf"/>
</dbReference>
<gene>
    <name evidence="2" type="ORF">Xvie_03559</name>
</gene>
<evidence type="ECO:0000259" key="1">
    <source>
        <dbReference type="PROSITE" id="PS50943"/>
    </source>
</evidence>
<protein>
    <submittedName>
        <fullName evidence="2">Transcriptional regulator</fullName>
    </submittedName>
</protein>
<accession>A0A1Y2S908</accession>
<proteinExistence type="predicted"/>
<dbReference type="PROSITE" id="PS50943">
    <property type="entry name" value="HTH_CROC1"/>
    <property type="match status" value="1"/>
</dbReference>
<evidence type="ECO:0000313" key="2">
    <source>
        <dbReference type="EMBL" id="OTA14622.1"/>
    </source>
</evidence>
<dbReference type="Gene3D" id="1.10.260.40">
    <property type="entry name" value="lambda repressor-like DNA-binding domains"/>
    <property type="match status" value="1"/>
</dbReference>
<reference evidence="2 3" key="1">
    <citation type="submission" date="2016-10" db="EMBL/GenBank/DDBJ databases">
        <title>Systematic genetic and metabolomic analysis of Xenorhabdus and Photorhabdus spp., highlights the requirements for a dual symbiotic and pathogenic life style.</title>
        <authorList>
            <person name="Tobias N.J."/>
            <person name="Wolff H."/>
            <person name="Djahanschiri B."/>
            <person name="Pidot S.J."/>
            <person name="Stinear T.P."/>
            <person name="Ebersberger I."/>
            <person name="Bode H.B."/>
        </authorList>
    </citation>
    <scope>NUCLEOTIDE SEQUENCE [LARGE SCALE GENOMIC DNA]</scope>
    <source>
        <strain evidence="2 3">DSM 22392</strain>
    </source>
</reference>
<name>A0A1Y2S908_9GAMM</name>
<sequence length="143" mass="16176">MLIRNIFYLMSIHGIKSVAKLAERLEINQPTLHRTLSGEIKDPKYSTLKTIAEFFGRTPGELMDCDLSVIDGDSPHIYPIDGPEPKYQNFPPEIKTAVINVYKEIVTREAKLFPDPTMISHQTTRLENLAETLVSGFSKLIES</sequence>
<feature type="domain" description="HTH cro/C1-type" evidence="1">
    <location>
        <begin position="17"/>
        <end position="62"/>
    </location>
</feature>
<dbReference type="EMBL" id="MUBJ01000026">
    <property type="protein sequence ID" value="OTA14622.1"/>
    <property type="molecule type" value="Genomic_DNA"/>
</dbReference>
<evidence type="ECO:0000313" key="3">
    <source>
        <dbReference type="Proteomes" id="UP000194350"/>
    </source>
</evidence>
<dbReference type="SMART" id="SM00530">
    <property type="entry name" value="HTH_XRE"/>
    <property type="match status" value="1"/>
</dbReference>
<dbReference type="RefSeq" id="WP_086110463.1">
    <property type="nucleotide sequence ID" value="NZ_CAWNGD010000069.1"/>
</dbReference>
<dbReference type="OrthoDB" id="6448016at2"/>
<dbReference type="InterPro" id="IPR001387">
    <property type="entry name" value="Cro/C1-type_HTH"/>
</dbReference>
<dbReference type="Proteomes" id="UP000194350">
    <property type="component" value="Unassembled WGS sequence"/>
</dbReference>
<dbReference type="Pfam" id="PF13443">
    <property type="entry name" value="HTH_26"/>
    <property type="match status" value="1"/>
</dbReference>
<organism evidence="2 3">
    <name type="scientific">Xenorhabdus vietnamensis</name>
    <dbReference type="NCBI Taxonomy" id="351656"/>
    <lineage>
        <taxon>Bacteria</taxon>
        <taxon>Pseudomonadati</taxon>
        <taxon>Pseudomonadota</taxon>
        <taxon>Gammaproteobacteria</taxon>
        <taxon>Enterobacterales</taxon>
        <taxon>Morganellaceae</taxon>
        <taxon>Xenorhabdus</taxon>
    </lineage>
</organism>
<dbReference type="SUPFAM" id="SSF47413">
    <property type="entry name" value="lambda repressor-like DNA-binding domains"/>
    <property type="match status" value="1"/>
</dbReference>
<dbReference type="AlphaFoldDB" id="A0A1Y2S908"/>
<keyword evidence="3" id="KW-1185">Reference proteome</keyword>
<comment type="caution">
    <text evidence="2">The sequence shown here is derived from an EMBL/GenBank/DDBJ whole genome shotgun (WGS) entry which is preliminary data.</text>
</comment>